<proteinExistence type="predicted"/>
<gene>
    <name evidence="12" type="primary">ALG3</name>
</gene>
<evidence type="ECO:0000256" key="5">
    <source>
        <dbReference type="ARBA" id="ARBA00022692"/>
    </source>
</evidence>
<dbReference type="GeneTree" id="ENSGT00390000013904"/>
<evidence type="ECO:0000256" key="10">
    <source>
        <dbReference type="RuleBase" id="RU364047"/>
    </source>
</evidence>
<dbReference type="GO" id="GO:0005789">
    <property type="term" value="C:endoplasmic reticulum membrane"/>
    <property type="evidence" value="ECO:0007669"/>
    <property type="project" value="UniProtKB-SubCell"/>
</dbReference>
<keyword evidence="5 10" id="KW-0812">Transmembrane</keyword>
<feature type="transmembrane region" description="Helical" evidence="10">
    <location>
        <begin position="40"/>
        <end position="60"/>
    </location>
</feature>
<keyword evidence="3 10" id="KW-0328">Glycosyltransferase</keyword>
<comment type="function">
    <text evidence="10">Dol-P-Man:Man(5)GlcNAc(2)-PP-Dol alpha-1,3-mannosyltransferase that operates in the biosynthetic pathway of dolichol-linked oligosaccharides, the glycan precursors employed in protein asparagine (N)-glycosylation. The assembly of dolichol-linked oligosaccharides begins on the cytosolic side of the endoplasmic reticulum membrane and finishes in its lumen. The sequential addition of sugars to dolichol pyrophosphate produces dolichol-linked oligosaccharides containing fourteen sugars, including two GlcNAcs, nine mannoses and three glucoses. Once assembled, the oligosaccharide is transferred from the lipid to nascent proteins by oligosaccharyltransferases. In the lumen of the endoplasmic reticulum, adds the first dolichyl beta-D-mannosyl phosphate derived mannose in an alpha-1,3 linkage to Man(5)GlcNAc(2)-PP-dolichol to produce Man(6)GlcNAc(2)-PP-dolichol.</text>
</comment>
<dbReference type="InterPro" id="IPR007873">
    <property type="entry name" value="Glycosyltransferase_ALG3"/>
</dbReference>
<dbReference type="PANTHER" id="PTHR12646">
    <property type="entry name" value="NOT56 - RELATED"/>
    <property type="match status" value="1"/>
</dbReference>
<dbReference type="Ensembl" id="ENSCABT00000018996.1">
    <property type="protein sequence ID" value="ENSCABP00000017331.1"/>
    <property type="gene ID" value="ENSCABG00000012871.1"/>
</dbReference>
<evidence type="ECO:0000313" key="12">
    <source>
        <dbReference type="Ensembl" id="ENSCABP00000017331.1"/>
    </source>
</evidence>
<evidence type="ECO:0000256" key="2">
    <source>
        <dbReference type="ARBA" id="ARBA00004922"/>
    </source>
</evidence>
<dbReference type="GO" id="GO:0006488">
    <property type="term" value="P:dolichol-linked oligosaccharide biosynthetic process"/>
    <property type="evidence" value="ECO:0007669"/>
    <property type="project" value="Ensembl"/>
</dbReference>
<evidence type="ECO:0000256" key="8">
    <source>
        <dbReference type="ARBA" id="ARBA00023136"/>
    </source>
</evidence>
<feature type="transmembrane region" description="Helical" evidence="10">
    <location>
        <begin position="97"/>
        <end position="113"/>
    </location>
</feature>
<evidence type="ECO:0000256" key="11">
    <source>
        <dbReference type="SAM" id="MobiDB-lite"/>
    </source>
</evidence>
<feature type="region of interest" description="Disordered" evidence="11">
    <location>
        <begin position="1"/>
        <end position="20"/>
    </location>
</feature>
<protein>
    <recommendedName>
        <fullName evidence="10">Dol-P-Man:Man(5)GlcNAc(2)-PP-Dol alpha-1,3-mannosyltransferase</fullName>
        <ecNumber evidence="10">2.4.1.258</ecNumber>
    </recommendedName>
    <alternativeName>
        <fullName evidence="10">Dol-P-Man-dependent alpha(1-3)-mannosyltransferase</fullName>
    </alternativeName>
</protein>
<keyword evidence="4 10" id="KW-0808">Transferase</keyword>
<name>A0A8C0H3Z1_CHEAB</name>
<evidence type="ECO:0000256" key="9">
    <source>
        <dbReference type="ARBA" id="ARBA00049506"/>
    </source>
</evidence>
<keyword evidence="6 10" id="KW-0256">Endoplasmic reticulum</keyword>
<dbReference type="AlphaFoldDB" id="A0A8C0H3Z1"/>
<keyword evidence="8 10" id="KW-0472">Membrane</keyword>
<dbReference type="UniPathway" id="UPA00378"/>
<evidence type="ECO:0000313" key="13">
    <source>
        <dbReference type="Proteomes" id="UP000694404"/>
    </source>
</evidence>
<reference evidence="12" key="1">
    <citation type="submission" date="2025-08" db="UniProtKB">
        <authorList>
            <consortium name="Ensembl"/>
        </authorList>
    </citation>
    <scope>IDENTIFICATION</scope>
</reference>
<comment type="catalytic activity">
    <reaction evidence="9 10">
        <text>an alpha-D-Man-(1-&gt;2)-alpha-D-Man-(1-&gt;2)-alpha-D-Man-(1-&gt;3)-[alpha-D-Man-(1-&gt;6)]-beta-D-Man-(1-&gt;4)-beta-D-GlcNAc-(1-&gt;4)-alpha-D-GlcNAc-diphospho-di-trans,poly-cis-dolichol + a di-trans,poly-cis-dolichyl beta-D-mannosyl phosphate = an alpha-D-Man-(1-&gt;2)-alpha-D-Man-(1-&gt;2)-alpha-D-Man-(1-&gt;3)-[alpha-D-Man-(1-&gt;3)-alpha-D-Man-(1-&gt;6)]-beta-D-Man-(1-&gt;4)-beta-D-GlcNAc-(1-&gt;4)-alpha-D-GlcNAc-diphospho-di-trans,poly-cis-dolichol + a di-trans,poly-cis-dolichyl phosphate + H(+)</text>
        <dbReference type="Rhea" id="RHEA:29527"/>
        <dbReference type="Rhea" id="RHEA-COMP:19498"/>
        <dbReference type="Rhea" id="RHEA-COMP:19501"/>
        <dbReference type="Rhea" id="RHEA-COMP:19516"/>
        <dbReference type="Rhea" id="RHEA-COMP:19517"/>
        <dbReference type="ChEBI" id="CHEBI:15378"/>
        <dbReference type="ChEBI" id="CHEBI:57683"/>
        <dbReference type="ChEBI" id="CHEBI:58211"/>
        <dbReference type="ChEBI" id="CHEBI:132515"/>
        <dbReference type="ChEBI" id="CHEBI:132516"/>
        <dbReference type="EC" id="2.4.1.258"/>
    </reaction>
    <physiologicalReaction direction="left-to-right" evidence="9 10">
        <dbReference type="Rhea" id="RHEA:29528"/>
    </physiologicalReaction>
</comment>
<evidence type="ECO:0000256" key="7">
    <source>
        <dbReference type="ARBA" id="ARBA00022989"/>
    </source>
</evidence>
<evidence type="ECO:0000256" key="1">
    <source>
        <dbReference type="ARBA" id="ARBA00004477"/>
    </source>
</evidence>
<dbReference type="PANTHER" id="PTHR12646:SF0">
    <property type="entry name" value="DOL-P-MAN:MAN(5)GLCNAC(2)-PP-DOL ALPHA-1,3-MANNOSYLTRANSFERASE"/>
    <property type="match status" value="1"/>
</dbReference>
<feature type="transmembrane region" description="Helical" evidence="10">
    <location>
        <begin position="171"/>
        <end position="189"/>
    </location>
</feature>
<dbReference type="OMA" id="DWETYMI"/>
<sequence>MAPAPGSGLRRKGAAGPGSLRQGLRRAWQEKHRVLLAPQYTALVAAWLCLAEVGVTHWVIHRVAYTEIDWKAYMDEVEGVVNGTFDYTQLKGDTGPLVYPAGFVYIFLGLYYITSRGTNIRLAQYLFGALYLVTLLLVFRIYSRTRKVPPYVFFFMCCASYRVHSIYILRLFNDPVAMAILFLAVNLFLEERWSWGCFFFSLAVSVKMNVLLFAPGLLFLLLWRFGLLGTIPKLSICALLQVVLGLPFLLENPIGYMTRSFDLGRQFLFKWTVNWRFLPEEVFQHRAFHLALLAAHLGALGLFALHRWHRSEGSLLSLLKDPAERKSPPQPLTANHILMLELAIEARARQPWPGREHLKAMGLRRPRCEHLRAPGLAALRKPRCPGGHLGAV</sequence>
<feature type="transmembrane region" description="Helical" evidence="10">
    <location>
        <begin position="125"/>
        <end position="142"/>
    </location>
</feature>
<comment type="subcellular location">
    <subcellularLocation>
        <location evidence="1 10">Endoplasmic reticulum membrane</location>
        <topology evidence="1 10">Multi-pass membrane protein</topology>
    </subcellularLocation>
</comment>
<dbReference type="GO" id="GO:0052925">
    <property type="term" value="F:dol-P-Man:Man(5)GlcNAc(2)-PP-Dol alpha-1,3-mannosyltransferase activity"/>
    <property type="evidence" value="ECO:0007669"/>
    <property type="project" value="UniProtKB-EC"/>
</dbReference>
<keyword evidence="13" id="KW-1185">Reference proteome</keyword>
<feature type="transmembrane region" description="Helical" evidence="10">
    <location>
        <begin position="234"/>
        <end position="250"/>
    </location>
</feature>
<dbReference type="EC" id="2.4.1.258" evidence="10"/>
<organism evidence="12 13">
    <name type="scientific">Chelonoidis abingdonii</name>
    <name type="common">Abingdon island giant tortoise</name>
    <name type="synonym">Testudo abingdonii</name>
    <dbReference type="NCBI Taxonomy" id="106734"/>
    <lineage>
        <taxon>Eukaryota</taxon>
        <taxon>Metazoa</taxon>
        <taxon>Chordata</taxon>
        <taxon>Craniata</taxon>
        <taxon>Vertebrata</taxon>
        <taxon>Euteleostomi</taxon>
        <taxon>Archelosauria</taxon>
        <taxon>Testudinata</taxon>
        <taxon>Testudines</taxon>
        <taxon>Cryptodira</taxon>
        <taxon>Durocryptodira</taxon>
        <taxon>Testudinoidea</taxon>
        <taxon>Testudinidae</taxon>
        <taxon>Chelonoidis</taxon>
    </lineage>
</organism>
<feature type="transmembrane region" description="Helical" evidence="10">
    <location>
        <begin position="195"/>
        <end position="222"/>
    </location>
</feature>
<keyword evidence="7 10" id="KW-1133">Transmembrane helix</keyword>
<comment type="pathway">
    <text evidence="2 10">Protein modification; protein glycosylation.</text>
</comment>
<accession>A0A8C0H3Z1</accession>
<evidence type="ECO:0000256" key="6">
    <source>
        <dbReference type="ARBA" id="ARBA00022824"/>
    </source>
</evidence>
<evidence type="ECO:0000256" key="4">
    <source>
        <dbReference type="ARBA" id="ARBA00022679"/>
    </source>
</evidence>
<dbReference type="Proteomes" id="UP000694404">
    <property type="component" value="Unplaced"/>
</dbReference>
<dbReference type="Pfam" id="PF05208">
    <property type="entry name" value="ALG3"/>
    <property type="match status" value="1"/>
</dbReference>
<reference evidence="12" key="2">
    <citation type="submission" date="2025-09" db="UniProtKB">
        <authorList>
            <consortium name="Ensembl"/>
        </authorList>
    </citation>
    <scope>IDENTIFICATION</scope>
</reference>
<evidence type="ECO:0000256" key="3">
    <source>
        <dbReference type="ARBA" id="ARBA00022676"/>
    </source>
</evidence>